<accession>A0ABR5HGU8</accession>
<dbReference type="EMBL" id="JTHG01000039">
    <property type="protein sequence ID" value="KMO25874.1"/>
    <property type="molecule type" value="Genomic_DNA"/>
</dbReference>
<evidence type="ECO:0000313" key="3">
    <source>
        <dbReference type="Proteomes" id="UP000036471"/>
    </source>
</evidence>
<evidence type="ECO:0000313" key="2">
    <source>
        <dbReference type="EMBL" id="KMO25874.1"/>
    </source>
</evidence>
<sequence>MRTTLVALGLASALWFTPALSAEAPGPAVAGTVNNDAIKLSGLVRFVVESCPGTKPDYARFKEVVERLGTDLAALSHGEALIRSATYTQAYQKDPSASCRLAQERFGPNGTIVPGLIGPG</sequence>
<feature type="chain" id="PRO_5046146358" evidence="1">
    <location>
        <begin position="22"/>
        <end position="120"/>
    </location>
</feature>
<gene>
    <name evidence="2" type="ORF">QR79_05455</name>
</gene>
<keyword evidence="1" id="KW-0732">Signal</keyword>
<reference evidence="2 3" key="1">
    <citation type="submission" date="2014-11" db="EMBL/GenBank/DDBJ databases">
        <title>Comparative genomics of Methylobacterium species.</title>
        <authorList>
            <person name="Chaudhry V."/>
            <person name="Patil P.B."/>
        </authorList>
    </citation>
    <scope>NUCLEOTIDE SEQUENCE [LARGE SCALE GENOMIC DNA]</scope>
    <source>
        <strain evidence="2 3">SE3.6</strain>
    </source>
</reference>
<name>A0ABR5HGU8_9HYPH</name>
<keyword evidence="3" id="KW-1185">Reference proteome</keyword>
<dbReference type="RefSeq" id="WP_048430932.1">
    <property type="nucleotide sequence ID" value="NZ_JTHF01000312.1"/>
</dbReference>
<evidence type="ECO:0000256" key="1">
    <source>
        <dbReference type="SAM" id="SignalP"/>
    </source>
</evidence>
<proteinExistence type="predicted"/>
<dbReference type="Proteomes" id="UP000036471">
    <property type="component" value="Unassembled WGS sequence"/>
</dbReference>
<comment type="caution">
    <text evidence="2">The sequence shown here is derived from an EMBL/GenBank/DDBJ whole genome shotgun (WGS) entry which is preliminary data.</text>
</comment>
<feature type="signal peptide" evidence="1">
    <location>
        <begin position="1"/>
        <end position="21"/>
    </location>
</feature>
<organism evidence="2 3">
    <name type="scientific">Methylobacterium indicum</name>
    <dbReference type="NCBI Taxonomy" id="1775910"/>
    <lineage>
        <taxon>Bacteria</taxon>
        <taxon>Pseudomonadati</taxon>
        <taxon>Pseudomonadota</taxon>
        <taxon>Alphaproteobacteria</taxon>
        <taxon>Hyphomicrobiales</taxon>
        <taxon>Methylobacteriaceae</taxon>
        <taxon>Methylobacterium</taxon>
    </lineage>
</organism>
<protein>
    <submittedName>
        <fullName evidence="2">Uncharacterized protein</fullName>
    </submittedName>
</protein>